<feature type="region of interest" description="Disordered" evidence="1">
    <location>
        <begin position="60"/>
        <end position="94"/>
    </location>
</feature>
<dbReference type="GO" id="GO:0045087">
    <property type="term" value="P:innate immune response"/>
    <property type="evidence" value="ECO:0007669"/>
    <property type="project" value="InterPro"/>
</dbReference>
<dbReference type="PANTHER" id="PTHR34663">
    <property type="entry name" value="OS06G0637400 PROTEIN"/>
    <property type="match status" value="1"/>
</dbReference>
<dbReference type="GO" id="GO:0050793">
    <property type="term" value="P:regulation of developmental process"/>
    <property type="evidence" value="ECO:0007669"/>
    <property type="project" value="InterPro"/>
</dbReference>
<reference evidence="3 4" key="1">
    <citation type="submission" date="2021-09" db="EMBL/GenBank/DDBJ databases">
        <title>Genomic insights and catalytic innovation underlie evolution of tropane alkaloids biosynthesis.</title>
        <authorList>
            <person name="Wang Y.-J."/>
            <person name="Tian T."/>
            <person name="Huang J.-P."/>
            <person name="Huang S.-X."/>
        </authorList>
    </citation>
    <scope>NUCLEOTIDE SEQUENCE [LARGE SCALE GENOMIC DNA]</scope>
    <source>
        <strain evidence="3">KIB-2018</strain>
        <tissue evidence="3">Leaf</tissue>
    </source>
</reference>
<feature type="chain" id="PRO_5043474034" evidence="2">
    <location>
        <begin position="27"/>
        <end position="94"/>
    </location>
</feature>
<dbReference type="Proteomes" id="UP001159364">
    <property type="component" value="Linkage Group LG05"/>
</dbReference>
<gene>
    <name evidence="3" type="ORF">K2173_006034</name>
</gene>
<feature type="signal peptide" evidence="2">
    <location>
        <begin position="1"/>
        <end position="26"/>
    </location>
</feature>
<keyword evidence="4" id="KW-1185">Reference proteome</keyword>
<organism evidence="3 4">
    <name type="scientific">Erythroxylum novogranatense</name>
    <dbReference type="NCBI Taxonomy" id="1862640"/>
    <lineage>
        <taxon>Eukaryota</taxon>
        <taxon>Viridiplantae</taxon>
        <taxon>Streptophyta</taxon>
        <taxon>Embryophyta</taxon>
        <taxon>Tracheophyta</taxon>
        <taxon>Spermatophyta</taxon>
        <taxon>Magnoliopsida</taxon>
        <taxon>eudicotyledons</taxon>
        <taxon>Gunneridae</taxon>
        <taxon>Pentapetalae</taxon>
        <taxon>rosids</taxon>
        <taxon>fabids</taxon>
        <taxon>Malpighiales</taxon>
        <taxon>Erythroxylaceae</taxon>
        <taxon>Erythroxylum</taxon>
    </lineage>
</organism>
<keyword evidence="2" id="KW-0732">Signal</keyword>
<protein>
    <submittedName>
        <fullName evidence="3">Uncharacterized protein</fullName>
    </submittedName>
</protein>
<dbReference type="InterPro" id="IPR044700">
    <property type="entry name" value="PIP2/PIPL1"/>
</dbReference>
<sequence>MAAMRRSLSFLVVFLLVISAFMEVQARPFNMVKARNSASRVIENFFDGLSLGAIKESGPSPGVGHKFTDRQTFGGIKAGPSPGVGHKFTSGTHQ</sequence>
<evidence type="ECO:0000313" key="4">
    <source>
        <dbReference type="Proteomes" id="UP001159364"/>
    </source>
</evidence>
<name>A0AAV8TE62_9ROSI</name>
<proteinExistence type="predicted"/>
<dbReference type="EMBL" id="JAIWQS010000005">
    <property type="protein sequence ID" value="KAJ8764294.1"/>
    <property type="molecule type" value="Genomic_DNA"/>
</dbReference>
<dbReference type="AlphaFoldDB" id="A0AAV8TE62"/>
<evidence type="ECO:0000313" key="3">
    <source>
        <dbReference type="EMBL" id="KAJ8764294.1"/>
    </source>
</evidence>
<dbReference type="PANTHER" id="PTHR34663:SF21">
    <property type="entry name" value="PROTEIN, PUTATIVE-RELATED"/>
    <property type="match status" value="1"/>
</dbReference>
<comment type="caution">
    <text evidence="3">The sequence shown here is derived from an EMBL/GenBank/DDBJ whole genome shotgun (WGS) entry which is preliminary data.</text>
</comment>
<evidence type="ECO:0000256" key="2">
    <source>
        <dbReference type="SAM" id="SignalP"/>
    </source>
</evidence>
<evidence type="ECO:0000256" key="1">
    <source>
        <dbReference type="SAM" id="MobiDB-lite"/>
    </source>
</evidence>
<accession>A0AAV8TE62</accession>